<dbReference type="PROSITE" id="PS51257">
    <property type="entry name" value="PROKAR_LIPOPROTEIN"/>
    <property type="match status" value="1"/>
</dbReference>
<evidence type="ECO:0000256" key="1">
    <source>
        <dbReference type="SAM" id="MobiDB-lite"/>
    </source>
</evidence>
<evidence type="ECO:0000259" key="2">
    <source>
        <dbReference type="SMART" id="SM00460"/>
    </source>
</evidence>
<feature type="compositionally biased region" description="Basic and acidic residues" evidence="1">
    <location>
        <begin position="458"/>
        <end position="477"/>
    </location>
</feature>
<dbReference type="GO" id="GO:0005737">
    <property type="term" value="C:cytoplasm"/>
    <property type="evidence" value="ECO:0007669"/>
    <property type="project" value="TreeGrafter"/>
</dbReference>
<gene>
    <name evidence="3" type="ORF">HMPREF0044_0721</name>
</gene>
<dbReference type="InterPro" id="IPR002931">
    <property type="entry name" value="Transglutaminase-like"/>
</dbReference>
<dbReference type="SMART" id="SM00460">
    <property type="entry name" value="TGc"/>
    <property type="match status" value="1"/>
</dbReference>
<feature type="region of interest" description="Disordered" evidence="1">
    <location>
        <begin position="448"/>
        <end position="477"/>
    </location>
</feature>
<keyword evidence="4" id="KW-1185">Reference proteome</keyword>
<dbReference type="InterPro" id="IPR052557">
    <property type="entry name" value="CAP/Cytokinesis_protein"/>
</dbReference>
<dbReference type="eggNOG" id="COG5279">
    <property type="taxonomic scope" value="Bacteria"/>
</dbReference>
<protein>
    <submittedName>
        <fullName evidence="3">Transglutaminase-like protein</fullName>
    </submittedName>
</protein>
<dbReference type="Pfam" id="PF01841">
    <property type="entry name" value="Transglut_core"/>
    <property type="match status" value="1"/>
</dbReference>
<dbReference type="Proteomes" id="UP000010301">
    <property type="component" value="Unassembled WGS sequence"/>
</dbReference>
<dbReference type="OrthoDB" id="9788327at2"/>
<feature type="domain" description="Transglutaminase-like" evidence="2">
    <location>
        <begin position="636"/>
        <end position="695"/>
    </location>
</feature>
<dbReference type="SUPFAM" id="SSF54001">
    <property type="entry name" value="Cysteine proteinases"/>
    <property type="match status" value="1"/>
</dbReference>
<dbReference type="PANTHER" id="PTHR46333">
    <property type="entry name" value="CYTOKINESIS PROTEIN 3"/>
    <property type="match status" value="1"/>
</dbReference>
<organism evidence="3 4">
    <name type="scientific">Gleimia coleocanis DSM 15436</name>
    <dbReference type="NCBI Taxonomy" id="525245"/>
    <lineage>
        <taxon>Bacteria</taxon>
        <taxon>Bacillati</taxon>
        <taxon>Actinomycetota</taxon>
        <taxon>Actinomycetes</taxon>
        <taxon>Actinomycetales</taxon>
        <taxon>Actinomycetaceae</taxon>
        <taxon>Gleimia</taxon>
    </lineage>
</organism>
<dbReference type="Gene3D" id="3.10.620.30">
    <property type="match status" value="1"/>
</dbReference>
<accession>C0W0X8</accession>
<dbReference type="InterPro" id="IPR038765">
    <property type="entry name" value="Papain-like_cys_pep_sf"/>
</dbReference>
<dbReference type="EMBL" id="ACFG01000030">
    <property type="protein sequence ID" value="EEH63702.1"/>
    <property type="molecule type" value="Genomic_DNA"/>
</dbReference>
<dbReference type="PANTHER" id="PTHR46333:SF2">
    <property type="entry name" value="CYTOKINESIS PROTEIN 3"/>
    <property type="match status" value="1"/>
</dbReference>
<evidence type="ECO:0000313" key="4">
    <source>
        <dbReference type="Proteomes" id="UP000010301"/>
    </source>
</evidence>
<dbReference type="AlphaFoldDB" id="C0W0X8"/>
<evidence type="ECO:0000313" key="3">
    <source>
        <dbReference type="EMBL" id="EEH63702.1"/>
    </source>
</evidence>
<dbReference type="RefSeq" id="WP_006546493.1">
    <property type="nucleotide sequence ID" value="NZ_DS999543.1"/>
</dbReference>
<proteinExistence type="predicted"/>
<name>C0W0X8_9ACTO</name>
<reference evidence="3 4" key="1">
    <citation type="submission" date="2009-01" db="EMBL/GenBank/DDBJ databases">
        <authorList>
            <person name="Qin X."/>
            <person name="Bachman B."/>
            <person name="Battles P."/>
            <person name="Bell A."/>
            <person name="Bess C."/>
            <person name="Bickham C."/>
            <person name="Chaboub L."/>
            <person name="Chen D."/>
            <person name="Coyle M."/>
            <person name="Deiros D.R."/>
            <person name="Dinh H."/>
            <person name="Forbes L."/>
            <person name="Fowler G."/>
            <person name="Francisco L."/>
            <person name="Fu Q."/>
            <person name="Gubbala S."/>
            <person name="Hale W."/>
            <person name="Han Y."/>
            <person name="Hemphill L."/>
            <person name="Highlander S.K."/>
            <person name="Hirani K."/>
            <person name="Hogues M."/>
            <person name="Jackson L."/>
            <person name="Jakkamsetti A."/>
            <person name="Javaid M."/>
            <person name="Jiang H."/>
            <person name="Korchina V."/>
            <person name="Kovar C."/>
            <person name="Lara F."/>
            <person name="Lee S."/>
            <person name="Mata R."/>
            <person name="Mathew T."/>
            <person name="Moen C."/>
            <person name="Morales K."/>
            <person name="Munidasa M."/>
            <person name="Nazareth L."/>
            <person name="Ngo R."/>
            <person name="Nguyen L."/>
            <person name="Okwuonu G."/>
            <person name="Ongeri F."/>
            <person name="Patil S."/>
            <person name="Petrosino J."/>
            <person name="Pham C."/>
            <person name="Pham P."/>
            <person name="Pu L.-L."/>
            <person name="Puazo M."/>
            <person name="Raj R."/>
            <person name="Reid J."/>
            <person name="Rouhana J."/>
            <person name="Saada N."/>
            <person name="Shang Y."/>
            <person name="Simmons D."/>
            <person name="Thornton R."/>
            <person name="Warren J."/>
            <person name="Weissenberger G."/>
            <person name="Zhang J."/>
            <person name="Zhang L."/>
            <person name="Zhou C."/>
            <person name="Zhu D."/>
            <person name="Muzny D."/>
            <person name="Worley K."/>
            <person name="Gibbs R."/>
        </authorList>
    </citation>
    <scope>NUCLEOTIDE SEQUENCE [LARGE SCALE GENOMIC DNA]</scope>
    <source>
        <strain evidence="3 4">DSM 15436</strain>
    </source>
</reference>
<comment type="caution">
    <text evidence="3">The sequence shown here is derived from an EMBL/GenBank/DDBJ whole genome shotgun (WGS) entry which is preliminary data.</text>
</comment>
<sequence length="735" mass="83434">MRKLVSFITAGMLAFTLSGCFPGGTVGVRGDRIKTISSITELKKKYDEEANITFEEIHEISSDDVIQFEVKEEKASQFDYWEDFEIPNGENRSYYHPVEVYTDIALTSKPFLEINRDFQTNTISISSNDERPIYAESKEKFGSLQKSPYKLYTTKSWGLLDRIYVVVKNDFKTGKLLEKPKIITYKINSADKNAPSTPVVSHNFTENGSLELKWESVEGATEYLIVKVGIEVVDYKDKALDLKSYDHGISRVIAHTNKTSWNINAEKQSREWIISELQNQANPIEDELFKQLGRKPTEEEFQVARKENTKDVSSLAVVALKGQTPSVLSNRVALSEYEDRVSLKLAAAELEANFSSANRGLLTFANLEDMPTKLPVTMVSGRTRDLPVKPLWDKAEKEKQGLKVPMQVLGAGIIADFTVEKYPENYREILKKLSEDAEKIPTGVIETKRETVEEDEADKIKQKQEEKPVSKEEAEAEEKLNEEQEIFASNALSAHIARHLLHGEEYIDTSQFPEARNTDYLLAALYEAATQTTNAPQISRYRYTPSGTSLIIEYVVIDKATRNQRTMKARNALRSAVKEMRLDNLSDLEKTRKINRWVIDNTKYNYAALRVLRENNSKGVPINEPELETNWTTYGTAVVHKGVCESYAESFVFMAREAGMEAVVVTGGIHGDPSIGHAWAAVKIDGKWLYYDPTWNDIPGDEELYFAKDINDPVMTDDHAIANDYIMPTYINNYR</sequence>
<dbReference type="HOGENOM" id="CLU_024059_0_0_11"/>